<dbReference type="InterPro" id="IPR036412">
    <property type="entry name" value="HAD-like_sf"/>
</dbReference>
<dbReference type="GO" id="GO:0016787">
    <property type="term" value="F:hydrolase activity"/>
    <property type="evidence" value="ECO:0007669"/>
    <property type="project" value="UniProtKB-KW"/>
</dbReference>
<reference evidence="5 6" key="1">
    <citation type="submission" date="2023-07" db="EMBL/GenBank/DDBJ databases">
        <title>Genomic Encyclopedia of Type Strains, Phase IV (KMG-IV): sequencing the most valuable type-strain genomes for metagenomic binning, comparative biology and taxonomic classification.</title>
        <authorList>
            <person name="Goeker M."/>
        </authorList>
    </citation>
    <scope>NUCLEOTIDE SEQUENCE [LARGE SCALE GENOMIC DNA]</scope>
    <source>
        <strain evidence="5 6">NIO-1023</strain>
    </source>
</reference>
<proteinExistence type="inferred from homology"/>
<keyword evidence="3" id="KW-0479">Metal-binding</keyword>
<comment type="cofactor">
    <cofactor evidence="1">
        <name>Mg(2+)</name>
        <dbReference type="ChEBI" id="CHEBI:18420"/>
    </cofactor>
</comment>
<dbReference type="InterPro" id="IPR023198">
    <property type="entry name" value="PGP-like_dom2"/>
</dbReference>
<sequence length="225" mass="23867">MTRPTLAVLFDLDGVLVDTEALITELWADIFEGHGLTLTPAEITRLTAGQRFEGVLHALEEQRGWKAPEDFLPMLDDRFNAAFGHVPLIEGAVETLEALSAAGIPFALASNSQRNRLFMKLDGAGLTHWFGPHAYDPSCTGGRGKPAPDLYLHAAAQLGVPAAECVVVEDSLPGAQAGIRAGASVYGLLAGSHHLPDDEANLLDLGVKRVVHSHADLRTALGLPG</sequence>
<organism evidence="5 6">
    <name type="scientific">Deinococcus enclensis</name>
    <dbReference type="NCBI Taxonomy" id="1049582"/>
    <lineage>
        <taxon>Bacteria</taxon>
        <taxon>Thermotogati</taxon>
        <taxon>Deinococcota</taxon>
        <taxon>Deinococci</taxon>
        <taxon>Deinococcales</taxon>
        <taxon>Deinococcaceae</taxon>
        <taxon>Deinococcus</taxon>
    </lineage>
</organism>
<dbReference type="Gene3D" id="3.40.50.1000">
    <property type="entry name" value="HAD superfamily/HAD-like"/>
    <property type="match status" value="1"/>
</dbReference>
<protein>
    <submittedName>
        <fullName evidence="5">HAD superfamily hydrolase (TIGR01509 family)</fullName>
    </submittedName>
</protein>
<evidence type="ECO:0000313" key="5">
    <source>
        <dbReference type="EMBL" id="MDP9763152.1"/>
    </source>
</evidence>
<comment type="similarity">
    <text evidence="2">Belongs to the HAD-like hydrolase superfamily. CbbY/CbbZ/Gph/YieH family.</text>
</comment>
<evidence type="ECO:0000256" key="3">
    <source>
        <dbReference type="ARBA" id="ARBA00022723"/>
    </source>
</evidence>
<dbReference type="SUPFAM" id="SSF56784">
    <property type="entry name" value="HAD-like"/>
    <property type="match status" value="1"/>
</dbReference>
<name>A0ABT9M9B6_9DEIO</name>
<dbReference type="NCBIfam" id="TIGR01549">
    <property type="entry name" value="HAD-SF-IA-v1"/>
    <property type="match status" value="1"/>
</dbReference>
<dbReference type="NCBIfam" id="TIGR01509">
    <property type="entry name" value="HAD-SF-IA-v3"/>
    <property type="match status" value="1"/>
</dbReference>
<keyword evidence="6" id="KW-1185">Reference proteome</keyword>
<dbReference type="InterPro" id="IPR023214">
    <property type="entry name" value="HAD_sf"/>
</dbReference>
<evidence type="ECO:0000313" key="6">
    <source>
        <dbReference type="Proteomes" id="UP001232163"/>
    </source>
</evidence>
<dbReference type="SFLD" id="SFLDG01129">
    <property type="entry name" value="C1.5:_HAD__Beta-PGM__Phosphata"/>
    <property type="match status" value="1"/>
</dbReference>
<gene>
    <name evidence="5" type="ORF">QO006_000565</name>
</gene>
<dbReference type="InterPro" id="IPR051600">
    <property type="entry name" value="Beta-PGM-like"/>
</dbReference>
<comment type="caution">
    <text evidence="5">The sequence shown here is derived from an EMBL/GenBank/DDBJ whole genome shotgun (WGS) entry which is preliminary data.</text>
</comment>
<keyword evidence="4" id="KW-0460">Magnesium</keyword>
<dbReference type="Pfam" id="PF00702">
    <property type="entry name" value="Hydrolase"/>
    <property type="match status" value="1"/>
</dbReference>
<keyword evidence="5" id="KW-0378">Hydrolase</keyword>
<evidence type="ECO:0000256" key="2">
    <source>
        <dbReference type="ARBA" id="ARBA00006171"/>
    </source>
</evidence>
<dbReference type="PANTHER" id="PTHR46193">
    <property type="entry name" value="6-PHOSPHOGLUCONATE PHOSPHATASE"/>
    <property type="match status" value="1"/>
</dbReference>
<dbReference type="SFLD" id="SFLDG01135">
    <property type="entry name" value="C1.5.6:_HAD__Beta-PGM__Phospha"/>
    <property type="match status" value="1"/>
</dbReference>
<evidence type="ECO:0000256" key="4">
    <source>
        <dbReference type="ARBA" id="ARBA00022842"/>
    </source>
</evidence>
<evidence type="ECO:0000256" key="1">
    <source>
        <dbReference type="ARBA" id="ARBA00001946"/>
    </source>
</evidence>
<accession>A0ABT9M9B6</accession>
<dbReference type="PANTHER" id="PTHR46193:SF10">
    <property type="entry name" value="6-PHOSPHOGLUCONATE PHOSPHATASE"/>
    <property type="match status" value="1"/>
</dbReference>
<dbReference type="InterPro" id="IPR006439">
    <property type="entry name" value="HAD-SF_hydro_IA"/>
</dbReference>
<dbReference type="EMBL" id="JAURUR010000001">
    <property type="protein sequence ID" value="MDP9763152.1"/>
    <property type="molecule type" value="Genomic_DNA"/>
</dbReference>
<dbReference type="RefSeq" id="WP_307463941.1">
    <property type="nucleotide sequence ID" value="NZ_JAURUR010000001.1"/>
</dbReference>
<dbReference type="Proteomes" id="UP001232163">
    <property type="component" value="Unassembled WGS sequence"/>
</dbReference>
<dbReference type="SFLD" id="SFLDS00003">
    <property type="entry name" value="Haloacid_Dehalogenase"/>
    <property type="match status" value="1"/>
</dbReference>
<dbReference type="Gene3D" id="1.10.150.240">
    <property type="entry name" value="Putative phosphatase, domain 2"/>
    <property type="match status" value="1"/>
</dbReference>